<dbReference type="InterPro" id="IPR029063">
    <property type="entry name" value="SAM-dependent_MTases_sf"/>
</dbReference>
<accession>A0ABP7KN64</accession>
<name>A0ABP7KN64_9MICO</name>
<dbReference type="CDD" id="cd02440">
    <property type="entry name" value="AdoMet_MTases"/>
    <property type="match status" value="1"/>
</dbReference>
<dbReference type="PANTHER" id="PTHR12993:SF29">
    <property type="entry name" value="BLR3841 PROTEIN"/>
    <property type="match status" value="1"/>
</dbReference>
<dbReference type="RefSeq" id="WP_345067367.1">
    <property type="nucleotide sequence ID" value="NZ_BAABCN010000007.1"/>
</dbReference>
<proteinExistence type="predicted"/>
<dbReference type="InterPro" id="IPR003737">
    <property type="entry name" value="GlcNAc_PI_deacetylase-related"/>
</dbReference>
<feature type="region of interest" description="Disordered" evidence="2">
    <location>
        <begin position="256"/>
        <end position="277"/>
    </location>
</feature>
<evidence type="ECO:0000259" key="3">
    <source>
        <dbReference type="Pfam" id="PF08242"/>
    </source>
</evidence>
<reference evidence="5" key="1">
    <citation type="journal article" date="2019" name="Int. J. Syst. Evol. Microbiol.">
        <title>The Global Catalogue of Microorganisms (GCM) 10K type strain sequencing project: providing services to taxonomists for standard genome sequencing and annotation.</title>
        <authorList>
            <consortium name="The Broad Institute Genomics Platform"/>
            <consortium name="The Broad Institute Genome Sequencing Center for Infectious Disease"/>
            <person name="Wu L."/>
            <person name="Ma J."/>
        </authorList>
    </citation>
    <scope>NUCLEOTIDE SEQUENCE [LARGE SCALE GENOMIC DNA]</scope>
    <source>
        <strain evidence="5">JCM 17021</strain>
    </source>
</reference>
<evidence type="ECO:0000313" key="5">
    <source>
        <dbReference type="Proteomes" id="UP001501803"/>
    </source>
</evidence>
<evidence type="ECO:0000256" key="1">
    <source>
        <dbReference type="ARBA" id="ARBA00022833"/>
    </source>
</evidence>
<dbReference type="Proteomes" id="UP001501803">
    <property type="component" value="Unassembled WGS sequence"/>
</dbReference>
<comment type="caution">
    <text evidence="4">The sequence shown here is derived from an EMBL/GenBank/DDBJ whole genome shotgun (WGS) entry which is preliminary data.</text>
</comment>
<dbReference type="Pfam" id="PF08242">
    <property type="entry name" value="Methyltransf_12"/>
    <property type="match status" value="1"/>
</dbReference>
<dbReference type="SUPFAM" id="SSF102588">
    <property type="entry name" value="LmbE-like"/>
    <property type="match status" value="1"/>
</dbReference>
<evidence type="ECO:0000256" key="2">
    <source>
        <dbReference type="SAM" id="MobiDB-lite"/>
    </source>
</evidence>
<dbReference type="Gene3D" id="3.40.50.10320">
    <property type="entry name" value="LmbE-like"/>
    <property type="match status" value="1"/>
</dbReference>
<dbReference type="Gene3D" id="3.40.50.150">
    <property type="entry name" value="Vaccinia Virus protein VP39"/>
    <property type="match status" value="1"/>
</dbReference>
<dbReference type="EMBL" id="BAABCN010000007">
    <property type="protein sequence ID" value="GAA3882772.1"/>
    <property type="molecule type" value="Genomic_DNA"/>
</dbReference>
<sequence>MVTFDHRERGTHEALWTADSRWAAVPTLAEDFTQLVVVAAHPDDESLGAGGLIARSHARGVKVCVIVVTDGEGSHPDSPTHTPSQLAPMRRRELLQAVETLAPGASVSFLGIADGTIREHIDEVYKHLSAALGALGVAGALLVVPWGEDGHRDHVAVSSAARQISAETSVRLLEYPIWLWHWSNPDSLPWGAATRLLLGPAERALKQKALSSHVSQGEALSDAIGDEALLSAHTLDYFSRDFEVFFDPERHERSAAAATQAMREPLNEPQGEPQQESLGESFFDDFYRGKSDPWGFESRWYESRKRAITIAALPDPRYENALEIGCSTGKLSELLAARCDRLVAVDIAQQPLDVARERLRERGNVDLRRLQIPDEWPEGTFDLIVLSEVGYYWSRADLSRALDRTLAALRPNGVLMCCHWRHDVAEYPLTGDDVHREVNALLGLERLVSHVEEDFILEVFATSPAQSVARRTGLIS</sequence>
<keyword evidence="5" id="KW-1185">Reference proteome</keyword>
<dbReference type="InterPro" id="IPR024078">
    <property type="entry name" value="LmbE-like_dom_sf"/>
</dbReference>
<evidence type="ECO:0000313" key="4">
    <source>
        <dbReference type="EMBL" id="GAA3882772.1"/>
    </source>
</evidence>
<dbReference type="InterPro" id="IPR013217">
    <property type="entry name" value="Methyltransf_12"/>
</dbReference>
<feature type="domain" description="Methyltransferase type 12" evidence="3">
    <location>
        <begin position="322"/>
        <end position="415"/>
    </location>
</feature>
<dbReference type="SUPFAM" id="SSF53335">
    <property type="entry name" value="S-adenosyl-L-methionine-dependent methyltransferases"/>
    <property type="match status" value="1"/>
</dbReference>
<protein>
    <recommendedName>
        <fullName evidence="3">Methyltransferase type 12 domain-containing protein</fullName>
    </recommendedName>
</protein>
<dbReference type="PANTHER" id="PTHR12993">
    <property type="entry name" value="N-ACETYLGLUCOSAMINYL-PHOSPHATIDYLINOSITOL DE-N-ACETYLASE-RELATED"/>
    <property type="match status" value="1"/>
</dbReference>
<organism evidence="4 5">
    <name type="scientific">Leifsonia kafniensis</name>
    <dbReference type="NCBI Taxonomy" id="475957"/>
    <lineage>
        <taxon>Bacteria</taxon>
        <taxon>Bacillati</taxon>
        <taxon>Actinomycetota</taxon>
        <taxon>Actinomycetes</taxon>
        <taxon>Micrococcales</taxon>
        <taxon>Microbacteriaceae</taxon>
        <taxon>Leifsonia</taxon>
    </lineage>
</organism>
<keyword evidence="1" id="KW-0862">Zinc</keyword>
<dbReference type="Pfam" id="PF02585">
    <property type="entry name" value="PIG-L"/>
    <property type="match status" value="1"/>
</dbReference>
<gene>
    <name evidence="4" type="ORF">GCM10022381_26280</name>
</gene>